<accession>A0A3Q2U3G4</accession>
<evidence type="ECO:0000313" key="2">
    <source>
        <dbReference type="Proteomes" id="UP000265000"/>
    </source>
</evidence>
<dbReference type="Ensembl" id="ENSFHET00000008447.1">
    <property type="protein sequence ID" value="ENSFHEP00000024185.1"/>
    <property type="gene ID" value="ENSFHEG00000005591.1"/>
</dbReference>
<protein>
    <submittedName>
        <fullName evidence="1">Uncharacterized protein</fullName>
    </submittedName>
</protein>
<dbReference type="AlphaFoldDB" id="A0A3Q2U3G4"/>
<organism evidence="1 2">
    <name type="scientific">Fundulus heteroclitus</name>
    <name type="common">Killifish</name>
    <name type="synonym">Mummichog</name>
    <dbReference type="NCBI Taxonomy" id="8078"/>
    <lineage>
        <taxon>Eukaryota</taxon>
        <taxon>Metazoa</taxon>
        <taxon>Chordata</taxon>
        <taxon>Craniata</taxon>
        <taxon>Vertebrata</taxon>
        <taxon>Euteleostomi</taxon>
        <taxon>Actinopterygii</taxon>
        <taxon>Neopterygii</taxon>
        <taxon>Teleostei</taxon>
        <taxon>Neoteleostei</taxon>
        <taxon>Acanthomorphata</taxon>
        <taxon>Ovalentaria</taxon>
        <taxon>Atherinomorphae</taxon>
        <taxon>Cyprinodontiformes</taxon>
        <taxon>Fundulidae</taxon>
        <taxon>Fundulus</taxon>
    </lineage>
</organism>
<keyword evidence="2" id="KW-1185">Reference proteome</keyword>
<sequence>MPSNPPNHSWFLPAHFSVMDRCAVTCQNYLHINNLACQVRLSHLIFEHLQLIQRYHEPLGSVNTPGFPPEKVETLAVVVMGGHKKCLWKQVGGCVPYCASS</sequence>
<dbReference type="Proteomes" id="UP000265000">
    <property type="component" value="Unplaced"/>
</dbReference>
<name>A0A3Q2U3G4_FUNHE</name>
<reference evidence="1" key="1">
    <citation type="submission" date="2025-08" db="UniProtKB">
        <authorList>
            <consortium name="Ensembl"/>
        </authorList>
    </citation>
    <scope>IDENTIFICATION</scope>
</reference>
<proteinExistence type="predicted"/>
<evidence type="ECO:0000313" key="1">
    <source>
        <dbReference type="Ensembl" id="ENSFHEP00000024185.1"/>
    </source>
</evidence>
<reference evidence="1" key="2">
    <citation type="submission" date="2025-09" db="UniProtKB">
        <authorList>
            <consortium name="Ensembl"/>
        </authorList>
    </citation>
    <scope>IDENTIFICATION</scope>
</reference>